<keyword evidence="5" id="KW-1133">Transmembrane helix</keyword>
<dbReference type="VEuPathDB" id="FungiDB:H310_01581"/>
<comment type="subcellular location">
    <subcellularLocation>
        <location evidence="1">Nucleus</location>
    </subcellularLocation>
</comment>
<feature type="region of interest" description="Disordered" evidence="4">
    <location>
        <begin position="681"/>
        <end position="777"/>
    </location>
</feature>
<accession>A0A3R6W4L2</accession>
<dbReference type="Proteomes" id="UP000285060">
    <property type="component" value="Unassembled WGS sequence"/>
</dbReference>
<dbReference type="InterPro" id="IPR009057">
    <property type="entry name" value="Homeodomain-like_sf"/>
</dbReference>
<feature type="compositionally biased region" description="Acidic residues" evidence="4">
    <location>
        <begin position="759"/>
        <end position="777"/>
    </location>
</feature>
<dbReference type="PANTHER" id="PTHR46267:SF15">
    <property type="entry name" value="WINGED HELIX-TURN-HELIX TRANSCRIPTION REPRESSOR DNA-BINDING PROTEIN-RELATED"/>
    <property type="match status" value="1"/>
</dbReference>
<dbReference type="PANTHER" id="PTHR46267">
    <property type="entry name" value="SINGLE MYB HISTONE 4"/>
    <property type="match status" value="1"/>
</dbReference>
<dbReference type="CDD" id="cd11660">
    <property type="entry name" value="SANT_TRF"/>
    <property type="match status" value="2"/>
</dbReference>
<keyword evidence="8" id="KW-1185">Reference proteome</keyword>
<evidence type="ECO:0000313" key="8">
    <source>
        <dbReference type="Proteomes" id="UP000285060"/>
    </source>
</evidence>
<evidence type="ECO:0000256" key="1">
    <source>
        <dbReference type="ARBA" id="ARBA00004123"/>
    </source>
</evidence>
<feature type="compositionally biased region" description="Polar residues" evidence="4">
    <location>
        <begin position="721"/>
        <end position="733"/>
    </location>
</feature>
<comment type="caution">
    <text evidence="7">The sequence shown here is derived from an EMBL/GenBank/DDBJ whole genome shotgun (WGS) entry which is preliminary data.</text>
</comment>
<dbReference type="AlphaFoldDB" id="A0A3R6W4L2"/>
<keyword evidence="2" id="KW-0238">DNA-binding</keyword>
<dbReference type="GO" id="GO:0005634">
    <property type="term" value="C:nucleus"/>
    <property type="evidence" value="ECO:0007669"/>
    <property type="project" value="UniProtKB-SubCell"/>
</dbReference>
<feature type="compositionally biased region" description="Polar residues" evidence="4">
    <location>
        <begin position="681"/>
        <end position="692"/>
    </location>
</feature>
<reference evidence="7 8" key="1">
    <citation type="submission" date="2018-08" db="EMBL/GenBank/DDBJ databases">
        <title>Aphanomyces genome sequencing and annotation.</title>
        <authorList>
            <person name="Minardi D."/>
            <person name="Oidtmann B."/>
            <person name="Van Der Giezen M."/>
            <person name="Studholme D.J."/>
        </authorList>
    </citation>
    <scope>NUCLEOTIDE SEQUENCE [LARGE SCALE GENOMIC DNA]</scope>
    <source>
        <strain evidence="7 8">NJM0002</strain>
    </source>
</reference>
<dbReference type="EMBL" id="QUSY01000008">
    <property type="protein sequence ID" value="RHY35137.1"/>
    <property type="molecule type" value="Genomic_DNA"/>
</dbReference>
<feature type="transmembrane region" description="Helical" evidence="5">
    <location>
        <begin position="66"/>
        <end position="87"/>
    </location>
</feature>
<feature type="domain" description="Myb-like" evidence="6">
    <location>
        <begin position="387"/>
        <end position="444"/>
    </location>
</feature>
<dbReference type="InterPro" id="IPR044597">
    <property type="entry name" value="SMH1-6"/>
</dbReference>
<keyword evidence="5" id="KW-0472">Membrane</keyword>
<evidence type="ECO:0000259" key="6">
    <source>
        <dbReference type="SMART" id="SM00717"/>
    </source>
</evidence>
<name>A0A3R6W4L2_9STRA</name>
<dbReference type="InterPro" id="IPR001005">
    <property type="entry name" value="SANT/Myb"/>
</dbReference>
<feature type="domain" description="Myb-like" evidence="6">
    <location>
        <begin position="460"/>
        <end position="517"/>
    </location>
</feature>
<evidence type="ECO:0000256" key="5">
    <source>
        <dbReference type="SAM" id="Phobius"/>
    </source>
</evidence>
<protein>
    <recommendedName>
        <fullName evidence="6">Myb-like domain-containing protein</fullName>
    </recommendedName>
</protein>
<feature type="region of interest" description="Disordered" evidence="4">
    <location>
        <begin position="530"/>
        <end position="555"/>
    </location>
</feature>
<feature type="compositionally biased region" description="Polar residues" evidence="4">
    <location>
        <begin position="530"/>
        <end position="540"/>
    </location>
</feature>
<dbReference type="GO" id="GO:0003691">
    <property type="term" value="F:double-stranded telomeric DNA binding"/>
    <property type="evidence" value="ECO:0007669"/>
    <property type="project" value="InterPro"/>
</dbReference>
<evidence type="ECO:0000256" key="2">
    <source>
        <dbReference type="ARBA" id="ARBA00023125"/>
    </source>
</evidence>
<dbReference type="SUPFAM" id="SSF46689">
    <property type="entry name" value="Homeodomain-like"/>
    <property type="match status" value="2"/>
</dbReference>
<dbReference type="Gene3D" id="1.10.246.220">
    <property type="match status" value="2"/>
</dbReference>
<evidence type="ECO:0000256" key="4">
    <source>
        <dbReference type="SAM" id="MobiDB-lite"/>
    </source>
</evidence>
<evidence type="ECO:0000256" key="3">
    <source>
        <dbReference type="ARBA" id="ARBA00023242"/>
    </source>
</evidence>
<dbReference type="SMART" id="SM00717">
    <property type="entry name" value="SANT"/>
    <property type="match status" value="2"/>
</dbReference>
<sequence length="777" mass="84275">MGTVPKARPFEDVTTSFDITEIRVAMTSTFANDKPLAMELSFISTSGGQRRIGTPPLKNTSETPDVAFLVMLVAIVAIVAVGGIVLFRPQPVQALWRILGYPAAASNLLDDAVNEPVPPPQPHTETQRPFDFNHEVWQDDCGIDVLNTLDFMAPIVLYPREEPQRTVKHMTQMIALCRQSWAVLHAASTPTMKKHGRPGIVLVYEEFFYRLIERDMTMTRVFPTAKKRGEVLISAIQFILSSNAGTCTLIGPALGLAGSNKLEISILGMVLVPSFDESLRGLPQPYRSPKPTPSPPRHPELLQVEGATMMDEDDSTKHEQLHAVNAAAQLYHAQLAQQQQLQQLQHAQSLGASVVAQQLSAASASFPYPRNSPDFACENVGDRIKGKRRKYCPHEVTALVLGVQRYADDSCPWSSILRDPHLGPLFHGRSGVDLKDKWRTLIKTRPELSSYTENRKNHRKYRPFTTMEERALIDGVKKYNGQRNVWSLILVDKDLGVQFNDRSNVQLKDKFRTLRRSGVANAITLTNPSNRKSALTTTSGLRPGGGGAGTSKNNVLRGPLSPKSRTQLNAAALANPILHSQSMFTDPNLFMTAQLSLGQIGQLTLAQAQVQAQLQAQTQAAQAKTFSQMLAAANSSYNNALPAFMMSGGNTSPQSNVFYAVSSPSSATVAATAVPFQATKAQGNRGVASTSGRLGRPSTASAGTGAGGRRGRGKAKATSASMSTQVLDTTPSLENAPLSPPLEGLIPMPAAVRGKLDDAEGWDPIDDDDDEENEEGS</sequence>
<keyword evidence="3" id="KW-0539">Nucleus</keyword>
<keyword evidence="5" id="KW-0812">Transmembrane</keyword>
<organism evidence="7 8">
    <name type="scientific">Aphanomyces invadans</name>
    <dbReference type="NCBI Taxonomy" id="157072"/>
    <lineage>
        <taxon>Eukaryota</taxon>
        <taxon>Sar</taxon>
        <taxon>Stramenopiles</taxon>
        <taxon>Oomycota</taxon>
        <taxon>Saprolegniomycetes</taxon>
        <taxon>Saprolegniales</taxon>
        <taxon>Verrucalvaceae</taxon>
        <taxon>Aphanomyces</taxon>
    </lineage>
</organism>
<proteinExistence type="predicted"/>
<dbReference type="VEuPathDB" id="FungiDB:H310_01579"/>
<evidence type="ECO:0000313" key="7">
    <source>
        <dbReference type="EMBL" id="RHY35137.1"/>
    </source>
</evidence>
<gene>
    <name evidence="7" type="ORF">DYB32_000393</name>
</gene>